<keyword evidence="6 8" id="KW-0408">Iron</keyword>
<comment type="similarity">
    <text evidence="2 9">Belongs to the cytochrome P450 family.</text>
</comment>
<dbReference type="InterPro" id="IPR002401">
    <property type="entry name" value="Cyt_P450_E_grp-I"/>
</dbReference>
<dbReference type="EMBL" id="JAYKXN010000002">
    <property type="protein sequence ID" value="KAK7310357.1"/>
    <property type="molecule type" value="Genomic_DNA"/>
</dbReference>
<evidence type="ECO:0000313" key="10">
    <source>
        <dbReference type="EMBL" id="KAK7310357.1"/>
    </source>
</evidence>
<evidence type="ECO:0000256" key="8">
    <source>
        <dbReference type="PIRSR" id="PIRSR602401-1"/>
    </source>
</evidence>
<dbReference type="GO" id="GO:0005506">
    <property type="term" value="F:iron ion binding"/>
    <property type="evidence" value="ECO:0007669"/>
    <property type="project" value="InterPro"/>
</dbReference>
<evidence type="ECO:0000256" key="6">
    <source>
        <dbReference type="ARBA" id="ARBA00023004"/>
    </source>
</evidence>
<name>A0AAN9K699_CLITE</name>
<dbReference type="FunFam" id="1.10.630.10:FF:000008">
    <property type="entry name" value="Cytochrome P450 71D8"/>
    <property type="match status" value="1"/>
</dbReference>
<keyword evidence="4 8" id="KW-0479">Metal-binding</keyword>
<dbReference type="AlphaFoldDB" id="A0AAN9K699"/>
<accession>A0AAN9K699</accession>
<dbReference type="PANTHER" id="PTHR47955:SF8">
    <property type="entry name" value="CYTOCHROME P450 71D11-LIKE"/>
    <property type="match status" value="1"/>
</dbReference>
<evidence type="ECO:0000256" key="3">
    <source>
        <dbReference type="ARBA" id="ARBA00022617"/>
    </source>
</evidence>
<evidence type="ECO:0000313" key="11">
    <source>
        <dbReference type="Proteomes" id="UP001359559"/>
    </source>
</evidence>
<dbReference type="GO" id="GO:0004497">
    <property type="term" value="F:monooxygenase activity"/>
    <property type="evidence" value="ECO:0007669"/>
    <property type="project" value="UniProtKB-KW"/>
</dbReference>
<evidence type="ECO:0000256" key="1">
    <source>
        <dbReference type="ARBA" id="ARBA00001971"/>
    </source>
</evidence>
<evidence type="ECO:0000256" key="4">
    <source>
        <dbReference type="ARBA" id="ARBA00022723"/>
    </source>
</evidence>
<feature type="binding site" description="axial binding residue" evidence="8">
    <location>
        <position position="445"/>
    </location>
    <ligand>
        <name>heme</name>
        <dbReference type="ChEBI" id="CHEBI:30413"/>
    </ligand>
    <ligandPart>
        <name>Fe</name>
        <dbReference type="ChEBI" id="CHEBI:18248"/>
    </ligandPart>
</feature>
<keyword evidence="5 9" id="KW-0560">Oxidoreductase</keyword>
<gene>
    <name evidence="10" type="ORF">RJT34_07819</name>
</gene>
<dbReference type="PRINTS" id="PR00463">
    <property type="entry name" value="EP450I"/>
</dbReference>
<dbReference type="PROSITE" id="PS00086">
    <property type="entry name" value="CYTOCHROME_P450"/>
    <property type="match status" value="1"/>
</dbReference>
<evidence type="ECO:0000256" key="5">
    <source>
        <dbReference type="ARBA" id="ARBA00023002"/>
    </source>
</evidence>
<dbReference type="PRINTS" id="PR00385">
    <property type="entry name" value="P450"/>
</dbReference>
<dbReference type="SUPFAM" id="SSF48264">
    <property type="entry name" value="Cytochrome P450"/>
    <property type="match status" value="1"/>
</dbReference>
<dbReference type="PANTHER" id="PTHR47955">
    <property type="entry name" value="CYTOCHROME P450 FAMILY 71 PROTEIN"/>
    <property type="match status" value="1"/>
</dbReference>
<dbReference type="CDD" id="cd11072">
    <property type="entry name" value="CYP71-like"/>
    <property type="match status" value="1"/>
</dbReference>
<keyword evidence="11" id="KW-1185">Reference proteome</keyword>
<comment type="cofactor">
    <cofactor evidence="1 8">
        <name>heme</name>
        <dbReference type="ChEBI" id="CHEBI:30413"/>
    </cofactor>
</comment>
<dbReference type="InterPro" id="IPR017972">
    <property type="entry name" value="Cyt_P450_CS"/>
</dbReference>
<sequence length="505" mass="57240">MDSLAANFLALIPFFLFLIVALEITRNLKETPNIAPGPRKLPIIGNIPHLITSTPHRKLRDLANIYGPLMHLQLGEIFTIIVSSAEYAKEVMKTHDVIFASRPQILAAQILSYNCTNIIGSPYGNYWRQLRKICTVELFTQKRINSFKSIREEEFNNLIKMIDSHKGSVINLTEAVLSSIYSIISRAAFGMKCKDQEEFISLVKEGVTVALGLNIGELFPSAKWLQHVTGLRPKIQRLHQKIDQILEGIINEHKVAKSKDKTEEQGEAEKDLVDVLLKFQDDNDGNQDICLTLNNIKAIILDIFGAGGETAATTINWAMAEMLRNLRVMNKAQVEVREVFNIKGIVDELHIDELEYLKLVVKETLRLHPPAPLLIPRECGQACEIDGYHIPVKSRVLVNAWAIGRDPKYWTEAEKFYPERFIDSSIDYKGNNFEYIPFGAGRRICPGSTFGLNNVELALAFLLYHFDWKLPNGMKNEELDMTEKFGVTVRRKDDLYLVPVSPPPL</sequence>
<dbReference type="Gene3D" id="1.10.630.10">
    <property type="entry name" value="Cytochrome P450"/>
    <property type="match status" value="1"/>
</dbReference>
<dbReference type="InterPro" id="IPR036396">
    <property type="entry name" value="Cyt_P450_sf"/>
</dbReference>
<dbReference type="InterPro" id="IPR001128">
    <property type="entry name" value="Cyt_P450"/>
</dbReference>
<dbReference type="GO" id="GO:0020037">
    <property type="term" value="F:heme binding"/>
    <property type="evidence" value="ECO:0007669"/>
    <property type="project" value="InterPro"/>
</dbReference>
<keyword evidence="7 9" id="KW-0503">Monooxygenase</keyword>
<comment type="caution">
    <text evidence="10">The sequence shown here is derived from an EMBL/GenBank/DDBJ whole genome shotgun (WGS) entry which is preliminary data.</text>
</comment>
<organism evidence="10 11">
    <name type="scientific">Clitoria ternatea</name>
    <name type="common">Butterfly pea</name>
    <dbReference type="NCBI Taxonomy" id="43366"/>
    <lineage>
        <taxon>Eukaryota</taxon>
        <taxon>Viridiplantae</taxon>
        <taxon>Streptophyta</taxon>
        <taxon>Embryophyta</taxon>
        <taxon>Tracheophyta</taxon>
        <taxon>Spermatophyta</taxon>
        <taxon>Magnoliopsida</taxon>
        <taxon>eudicotyledons</taxon>
        <taxon>Gunneridae</taxon>
        <taxon>Pentapetalae</taxon>
        <taxon>rosids</taxon>
        <taxon>fabids</taxon>
        <taxon>Fabales</taxon>
        <taxon>Fabaceae</taxon>
        <taxon>Papilionoideae</taxon>
        <taxon>50 kb inversion clade</taxon>
        <taxon>NPAAA clade</taxon>
        <taxon>indigoferoid/millettioid clade</taxon>
        <taxon>Phaseoleae</taxon>
        <taxon>Clitoria</taxon>
    </lineage>
</organism>
<evidence type="ECO:0000256" key="9">
    <source>
        <dbReference type="RuleBase" id="RU000461"/>
    </source>
</evidence>
<dbReference type="GO" id="GO:0016705">
    <property type="term" value="F:oxidoreductase activity, acting on paired donors, with incorporation or reduction of molecular oxygen"/>
    <property type="evidence" value="ECO:0007669"/>
    <property type="project" value="InterPro"/>
</dbReference>
<reference evidence="10 11" key="1">
    <citation type="submission" date="2024-01" db="EMBL/GenBank/DDBJ databases">
        <title>The genomes of 5 underutilized Papilionoideae crops provide insights into root nodulation and disease resistance.</title>
        <authorList>
            <person name="Yuan L."/>
        </authorList>
    </citation>
    <scope>NUCLEOTIDE SEQUENCE [LARGE SCALE GENOMIC DNA]</scope>
    <source>
        <strain evidence="10">LY-2023</strain>
        <tissue evidence="10">Leaf</tissue>
    </source>
</reference>
<evidence type="ECO:0000256" key="2">
    <source>
        <dbReference type="ARBA" id="ARBA00010617"/>
    </source>
</evidence>
<evidence type="ECO:0000256" key="7">
    <source>
        <dbReference type="ARBA" id="ARBA00023033"/>
    </source>
</evidence>
<dbReference type="Pfam" id="PF00067">
    <property type="entry name" value="p450"/>
    <property type="match status" value="1"/>
</dbReference>
<evidence type="ECO:0008006" key="12">
    <source>
        <dbReference type="Google" id="ProtNLM"/>
    </source>
</evidence>
<protein>
    <recommendedName>
        <fullName evidence="12">Cytochrome P450 71D11</fullName>
    </recommendedName>
</protein>
<keyword evidence="3 8" id="KW-0349">Heme</keyword>
<dbReference type="Proteomes" id="UP001359559">
    <property type="component" value="Unassembled WGS sequence"/>
</dbReference>
<proteinExistence type="inferred from homology"/>